<dbReference type="Proteomes" id="UP001162483">
    <property type="component" value="Unassembled WGS sequence"/>
</dbReference>
<sequence length="219" mass="24086">LYLTRYLSIGLAHCVTVTIPNPVINVTAGNSVNLNCAYNLASSDTKNLLIQWNMMEAHSQNQIAVYYFENGQSFPMGRFKNRVTVYNNTGNASITISNMQPQDTGFYTCAVSNLPDPIGMGHIQVIVQVAPSTPHCSIEGHMEVGHSVTLLCISKQGMPRPFYTWSRVEKDVLLPVNVEQSEGIIVLGNMTKFEEGYYRCIASNSLGNASCELDLTQGV</sequence>
<organism evidence="11 12">
    <name type="scientific">Staurois parvus</name>
    <dbReference type="NCBI Taxonomy" id="386267"/>
    <lineage>
        <taxon>Eukaryota</taxon>
        <taxon>Metazoa</taxon>
        <taxon>Chordata</taxon>
        <taxon>Craniata</taxon>
        <taxon>Vertebrata</taxon>
        <taxon>Euteleostomi</taxon>
        <taxon>Amphibia</taxon>
        <taxon>Batrachia</taxon>
        <taxon>Anura</taxon>
        <taxon>Neobatrachia</taxon>
        <taxon>Ranoidea</taxon>
        <taxon>Ranidae</taxon>
        <taxon>Staurois</taxon>
    </lineage>
</organism>
<dbReference type="InterPro" id="IPR013106">
    <property type="entry name" value="Ig_V-set"/>
</dbReference>
<dbReference type="InterPro" id="IPR007110">
    <property type="entry name" value="Ig-like_dom"/>
</dbReference>
<dbReference type="PROSITE" id="PS50835">
    <property type="entry name" value="IG_LIKE"/>
    <property type="match status" value="2"/>
</dbReference>
<dbReference type="SMART" id="SM00408">
    <property type="entry name" value="IGc2"/>
    <property type="match status" value="2"/>
</dbReference>
<keyword evidence="8" id="KW-1015">Disulfide bond</keyword>
<comment type="subcellular location">
    <subcellularLocation>
        <location evidence="1">Membrane</location>
        <topology evidence="1">Single-pass type I membrane protein</topology>
    </subcellularLocation>
</comment>
<dbReference type="InterPro" id="IPR003598">
    <property type="entry name" value="Ig_sub2"/>
</dbReference>
<dbReference type="SMART" id="SM00409">
    <property type="entry name" value="IG"/>
    <property type="match status" value="2"/>
</dbReference>
<evidence type="ECO:0000256" key="9">
    <source>
        <dbReference type="ARBA" id="ARBA00023319"/>
    </source>
</evidence>
<evidence type="ECO:0000256" key="4">
    <source>
        <dbReference type="ARBA" id="ARBA00022729"/>
    </source>
</evidence>
<keyword evidence="4" id="KW-0732">Signal</keyword>
<evidence type="ECO:0000256" key="1">
    <source>
        <dbReference type="ARBA" id="ARBA00004479"/>
    </source>
</evidence>
<dbReference type="Gene3D" id="2.60.40.10">
    <property type="entry name" value="Immunoglobulins"/>
    <property type="match status" value="2"/>
</dbReference>
<evidence type="ECO:0000256" key="7">
    <source>
        <dbReference type="ARBA" id="ARBA00023136"/>
    </source>
</evidence>
<evidence type="ECO:0000313" key="11">
    <source>
        <dbReference type="EMBL" id="CAI9570677.1"/>
    </source>
</evidence>
<dbReference type="InterPro" id="IPR003599">
    <property type="entry name" value="Ig_sub"/>
</dbReference>
<accession>A0ABN9DHQ8</accession>
<keyword evidence="9" id="KW-0393">Immunoglobulin domain</keyword>
<protein>
    <recommendedName>
        <fullName evidence="2">V-set and immunoglobulin domain-containing protein 1</fullName>
    </recommendedName>
</protein>
<evidence type="ECO:0000256" key="3">
    <source>
        <dbReference type="ARBA" id="ARBA00022692"/>
    </source>
</evidence>
<dbReference type="PANTHER" id="PTHR44974:SF1">
    <property type="entry name" value="V-SET AND IMMUNOGLOBULIN DOMAIN-CONTAINING PROTEIN 1"/>
    <property type="match status" value="1"/>
</dbReference>
<feature type="non-terminal residue" evidence="11">
    <location>
        <position position="1"/>
    </location>
</feature>
<dbReference type="SMART" id="SM00406">
    <property type="entry name" value="IGv"/>
    <property type="match status" value="1"/>
</dbReference>
<evidence type="ECO:0000259" key="10">
    <source>
        <dbReference type="PROSITE" id="PS50835"/>
    </source>
</evidence>
<reference evidence="11" key="1">
    <citation type="submission" date="2023-05" db="EMBL/GenBank/DDBJ databases">
        <authorList>
            <person name="Stuckert A."/>
        </authorList>
    </citation>
    <scope>NUCLEOTIDE SEQUENCE</scope>
</reference>
<evidence type="ECO:0000256" key="2">
    <source>
        <dbReference type="ARBA" id="ARBA00017514"/>
    </source>
</evidence>
<comment type="caution">
    <text evidence="11">The sequence shown here is derived from an EMBL/GenBank/DDBJ whole genome shotgun (WGS) entry which is preliminary data.</text>
</comment>
<gene>
    <name evidence="11" type="ORF">SPARVUS_LOCUS7128626</name>
</gene>
<evidence type="ECO:0000256" key="6">
    <source>
        <dbReference type="ARBA" id="ARBA00022989"/>
    </source>
</evidence>
<dbReference type="Pfam" id="PF13927">
    <property type="entry name" value="Ig_3"/>
    <property type="match status" value="1"/>
</dbReference>
<dbReference type="Pfam" id="PF07686">
    <property type="entry name" value="V-set"/>
    <property type="match status" value="1"/>
</dbReference>
<evidence type="ECO:0000256" key="5">
    <source>
        <dbReference type="ARBA" id="ARBA00022737"/>
    </source>
</evidence>
<keyword evidence="6" id="KW-1133">Transmembrane helix</keyword>
<dbReference type="InterPro" id="IPR013783">
    <property type="entry name" value="Ig-like_fold"/>
</dbReference>
<keyword evidence="3" id="KW-0812">Transmembrane</keyword>
<feature type="domain" description="Ig-like" evidence="10">
    <location>
        <begin position="29"/>
        <end position="113"/>
    </location>
</feature>
<evidence type="ECO:0000256" key="8">
    <source>
        <dbReference type="ARBA" id="ARBA00023157"/>
    </source>
</evidence>
<dbReference type="EMBL" id="CATNWA010014339">
    <property type="protein sequence ID" value="CAI9570677.1"/>
    <property type="molecule type" value="Genomic_DNA"/>
</dbReference>
<evidence type="ECO:0000313" key="12">
    <source>
        <dbReference type="Proteomes" id="UP001162483"/>
    </source>
</evidence>
<keyword evidence="12" id="KW-1185">Reference proteome</keyword>
<keyword evidence="7" id="KW-0472">Membrane</keyword>
<feature type="domain" description="Ig-like" evidence="10">
    <location>
        <begin position="131"/>
        <end position="216"/>
    </location>
</feature>
<dbReference type="InterPro" id="IPR036179">
    <property type="entry name" value="Ig-like_dom_sf"/>
</dbReference>
<proteinExistence type="predicted"/>
<dbReference type="InterPro" id="IPR029861">
    <property type="entry name" value="VSIG1"/>
</dbReference>
<dbReference type="SUPFAM" id="SSF48726">
    <property type="entry name" value="Immunoglobulin"/>
    <property type="match status" value="2"/>
</dbReference>
<name>A0ABN9DHQ8_9NEOB</name>
<dbReference type="PANTHER" id="PTHR44974">
    <property type="entry name" value="V-SET AND IMMUNOGLOBULIN DOMAIN-CONTAINING PROTEIN 1"/>
    <property type="match status" value="1"/>
</dbReference>
<keyword evidence="5" id="KW-0677">Repeat</keyword>